<sequence>MSALVSTYLPAPGFFAGRLREQAEAEGATAVSEGPALAPEPAEIVWERYGAAPAARRVPV</sequence>
<gene>
    <name evidence="1" type="ORF">SAMN05421803_113131</name>
</gene>
<keyword evidence="2" id="KW-1185">Reference proteome</keyword>
<protein>
    <submittedName>
        <fullName evidence="1">Uncharacterized protein</fullName>
    </submittedName>
</protein>
<evidence type="ECO:0000313" key="1">
    <source>
        <dbReference type="EMBL" id="SHK08819.1"/>
    </source>
</evidence>
<evidence type="ECO:0000313" key="2">
    <source>
        <dbReference type="Proteomes" id="UP000184452"/>
    </source>
</evidence>
<reference evidence="1 2" key="1">
    <citation type="submission" date="2016-11" db="EMBL/GenBank/DDBJ databases">
        <authorList>
            <person name="Jaros S."/>
            <person name="Januszkiewicz K."/>
            <person name="Wedrychowicz H."/>
        </authorList>
    </citation>
    <scope>NUCLEOTIDE SEQUENCE [LARGE SCALE GENOMIC DNA]</scope>
    <source>
        <strain evidence="1 2">CGMCC 4.5723</strain>
    </source>
</reference>
<dbReference type="EMBL" id="FQZK01000013">
    <property type="protein sequence ID" value="SHK08819.1"/>
    <property type="molecule type" value="Genomic_DNA"/>
</dbReference>
<name>A0A1M6PLK6_9ACTN</name>
<organism evidence="1 2">
    <name type="scientific">Nocardiopsis flavescens</name>
    <dbReference type="NCBI Taxonomy" id="758803"/>
    <lineage>
        <taxon>Bacteria</taxon>
        <taxon>Bacillati</taxon>
        <taxon>Actinomycetota</taxon>
        <taxon>Actinomycetes</taxon>
        <taxon>Streptosporangiales</taxon>
        <taxon>Nocardiopsidaceae</taxon>
        <taxon>Nocardiopsis</taxon>
    </lineage>
</organism>
<dbReference type="AlphaFoldDB" id="A0A1M6PLK6"/>
<proteinExistence type="predicted"/>
<accession>A0A1M6PLK6</accession>
<dbReference type="Proteomes" id="UP000184452">
    <property type="component" value="Unassembled WGS sequence"/>
</dbReference>